<keyword evidence="1 2" id="KW-0378">Hydrolase</keyword>
<dbReference type="Gene3D" id="3.90.79.10">
    <property type="entry name" value="Nucleoside Triphosphate Pyrophosphohydrolase"/>
    <property type="match status" value="1"/>
</dbReference>
<dbReference type="GO" id="GO:0006754">
    <property type="term" value="P:ATP biosynthetic process"/>
    <property type="evidence" value="ECO:0007669"/>
    <property type="project" value="TreeGrafter"/>
</dbReference>
<dbReference type="PROSITE" id="PS51462">
    <property type="entry name" value="NUDIX"/>
    <property type="match status" value="1"/>
</dbReference>
<evidence type="ECO:0000259" key="3">
    <source>
        <dbReference type="PROSITE" id="PS51462"/>
    </source>
</evidence>
<dbReference type="GO" id="GO:0004081">
    <property type="term" value="F:bis(5'-nucleosyl)-tetraphosphatase (asymmetrical) activity"/>
    <property type="evidence" value="ECO:0007669"/>
    <property type="project" value="TreeGrafter"/>
</dbReference>
<evidence type="ECO:0000256" key="1">
    <source>
        <dbReference type="ARBA" id="ARBA00022801"/>
    </source>
</evidence>
<dbReference type="GO" id="GO:0006167">
    <property type="term" value="P:AMP biosynthetic process"/>
    <property type="evidence" value="ECO:0007669"/>
    <property type="project" value="TreeGrafter"/>
</dbReference>
<protein>
    <submittedName>
        <fullName evidence="4">NUDIX hydrolase</fullName>
    </submittedName>
</protein>
<dbReference type="Pfam" id="PF00293">
    <property type="entry name" value="NUDIX"/>
    <property type="match status" value="1"/>
</dbReference>
<evidence type="ECO:0000313" key="4">
    <source>
        <dbReference type="EMBL" id="HDL60557.1"/>
    </source>
</evidence>
<dbReference type="CDD" id="cd03673">
    <property type="entry name" value="NUDIX_Ap6A_hydrolase"/>
    <property type="match status" value="1"/>
</dbReference>
<feature type="domain" description="Nudix hydrolase" evidence="3">
    <location>
        <begin position="4"/>
        <end position="137"/>
    </location>
</feature>
<name>A0A7V0LUU5_UNCW3</name>
<dbReference type="InterPro" id="IPR051325">
    <property type="entry name" value="Nudix_hydrolase_domain"/>
</dbReference>
<dbReference type="InterPro" id="IPR020476">
    <property type="entry name" value="Nudix_hydrolase"/>
</dbReference>
<comment type="similarity">
    <text evidence="2">Belongs to the Nudix hydrolase family.</text>
</comment>
<dbReference type="InterPro" id="IPR015797">
    <property type="entry name" value="NUDIX_hydrolase-like_dom_sf"/>
</dbReference>
<accession>A0A7V0LUU5</accession>
<dbReference type="PROSITE" id="PS00893">
    <property type="entry name" value="NUDIX_BOX"/>
    <property type="match status" value="1"/>
</dbReference>
<gene>
    <name evidence="4" type="ORF">ENH14_03775</name>
</gene>
<sequence>MKTKFEISAGGVVFKKEEGRVFVVLIAVKGGKIWTLPKGLVEKGEKLEDAALREVKEEAGVTGQVIGRIDKIELWFFQTENGEKVRHHKIVYYFLIKYTGGDVKDHDWEVDDVRWFEIEEAMEIASYKKDKAILKKAYEMIKSYAESDS</sequence>
<dbReference type="AlphaFoldDB" id="A0A7V0LUU5"/>
<proteinExistence type="inferred from homology"/>
<dbReference type="SUPFAM" id="SSF55811">
    <property type="entry name" value="Nudix"/>
    <property type="match status" value="1"/>
</dbReference>
<evidence type="ECO:0000256" key="2">
    <source>
        <dbReference type="RuleBase" id="RU003476"/>
    </source>
</evidence>
<dbReference type="PRINTS" id="PR00502">
    <property type="entry name" value="NUDIXFAMILY"/>
</dbReference>
<dbReference type="InterPro" id="IPR000086">
    <property type="entry name" value="NUDIX_hydrolase_dom"/>
</dbReference>
<dbReference type="PANTHER" id="PTHR21340">
    <property type="entry name" value="DIADENOSINE 5,5-P1,P4-TETRAPHOSPHATE PYROPHOSPHOHYDROLASE MUTT"/>
    <property type="match status" value="1"/>
</dbReference>
<reference evidence="4" key="1">
    <citation type="journal article" date="2020" name="mSystems">
        <title>Genome- and Community-Level Interaction Insights into Carbon Utilization and Element Cycling Functions of Hydrothermarchaeota in Hydrothermal Sediment.</title>
        <authorList>
            <person name="Zhou Z."/>
            <person name="Liu Y."/>
            <person name="Xu W."/>
            <person name="Pan J."/>
            <person name="Luo Z.H."/>
            <person name="Li M."/>
        </authorList>
    </citation>
    <scope>NUCLEOTIDE SEQUENCE [LARGE SCALE GENOMIC DNA]</scope>
    <source>
        <strain evidence="4">HyVt-28</strain>
    </source>
</reference>
<dbReference type="EMBL" id="DRDR01000165">
    <property type="protein sequence ID" value="HDL60557.1"/>
    <property type="molecule type" value="Genomic_DNA"/>
</dbReference>
<dbReference type="InterPro" id="IPR020084">
    <property type="entry name" value="NUDIX_hydrolase_CS"/>
</dbReference>
<comment type="caution">
    <text evidence="4">The sequence shown here is derived from an EMBL/GenBank/DDBJ whole genome shotgun (WGS) entry which is preliminary data.</text>
</comment>
<dbReference type="PANTHER" id="PTHR21340:SF0">
    <property type="entry name" value="BIS(5'-NUCLEOSYL)-TETRAPHOSPHATASE [ASYMMETRICAL]"/>
    <property type="match status" value="1"/>
</dbReference>
<dbReference type="Proteomes" id="UP000886381">
    <property type="component" value="Unassembled WGS sequence"/>
</dbReference>
<organism evidence="4">
    <name type="scientific">candidate division WOR-3 bacterium</name>
    <dbReference type="NCBI Taxonomy" id="2052148"/>
    <lineage>
        <taxon>Bacteria</taxon>
        <taxon>Bacteria division WOR-3</taxon>
    </lineage>
</organism>